<evidence type="ECO:0008006" key="3">
    <source>
        <dbReference type="Google" id="ProtNLM"/>
    </source>
</evidence>
<accession>A0ABV6AVK2</accession>
<evidence type="ECO:0000313" key="1">
    <source>
        <dbReference type="EMBL" id="MFB9991532.1"/>
    </source>
</evidence>
<organism evidence="1 2">
    <name type="scientific">Deinococcus oregonensis</name>
    <dbReference type="NCBI Taxonomy" id="1805970"/>
    <lineage>
        <taxon>Bacteria</taxon>
        <taxon>Thermotogati</taxon>
        <taxon>Deinococcota</taxon>
        <taxon>Deinococci</taxon>
        <taxon>Deinococcales</taxon>
        <taxon>Deinococcaceae</taxon>
        <taxon>Deinococcus</taxon>
    </lineage>
</organism>
<gene>
    <name evidence="1" type="ORF">ACFFLM_06065</name>
</gene>
<dbReference type="EMBL" id="JBHLYR010000020">
    <property type="protein sequence ID" value="MFB9991532.1"/>
    <property type="molecule type" value="Genomic_DNA"/>
</dbReference>
<dbReference type="SUPFAM" id="SSF54786">
    <property type="entry name" value="YcfA/nrd intein domain"/>
    <property type="match status" value="1"/>
</dbReference>
<proteinExistence type="predicted"/>
<comment type="caution">
    <text evidence="1">The sequence shown here is derived from an EMBL/GenBank/DDBJ whole genome shotgun (WGS) entry which is preliminary data.</text>
</comment>
<keyword evidence="2" id="KW-1185">Reference proteome</keyword>
<protein>
    <recommendedName>
        <fullName evidence="3">Type II toxin-antitoxin system HicA family toxin</fullName>
    </recommendedName>
</protein>
<sequence length="75" mass="8599">MKVRQLEALLAQHGWLYRPRMGTEHRHWHHPVEGAITFSGNMADDCDPAQEDAVLNWLGLSHLDLRPDLCKPTSK</sequence>
<name>A0ABV6AVK2_9DEIO</name>
<reference evidence="1 2" key="1">
    <citation type="submission" date="2024-09" db="EMBL/GenBank/DDBJ databases">
        <authorList>
            <person name="Sun Q."/>
            <person name="Mori K."/>
        </authorList>
    </citation>
    <scope>NUCLEOTIDE SEQUENCE [LARGE SCALE GENOMIC DNA]</scope>
    <source>
        <strain evidence="1 2">JCM 13503</strain>
    </source>
</reference>
<evidence type="ECO:0000313" key="2">
    <source>
        <dbReference type="Proteomes" id="UP001589733"/>
    </source>
</evidence>
<dbReference type="Proteomes" id="UP001589733">
    <property type="component" value="Unassembled WGS sequence"/>
</dbReference>
<dbReference type="RefSeq" id="WP_380006719.1">
    <property type="nucleotide sequence ID" value="NZ_JBHLYR010000020.1"/>
</dbReference>